<feature type="transmembrane region" description="Helical" evidence="1">
    <location>
        <begin position="250"/>
        <end position="269"/>
    </location>
</feature>
<dbReference type="Proteomes" id="UP000053279">
    <property type="component" value="Unassembled WGS sequence"/>
</dbReference>
<proteinExistence type="predicted"/>
<feature type="transmembrane region" description="Helical" evidence="1">
    <location>
        <begin position="351"/>
        <end position="375"/>
    </location>
</feature>
<gene>
    <name evidence="2" type="ORF">Nst1_638</name>
</gene>
<evidence type="ECO:0000313" key="2">
    <source>
        <dbReference type="EMBL" id="EOD42221.1"/>
    </source>
</evidence>
<comment type="caution">
    <text evidence="2">The sequence shown here is derived from an EMBL/GenBank/DDBJ whole genome shotgun (WGS) entry which is preliminary data.</text>
</comment>
<evidence type="ECO:0000256" key="1">
    <source>
        <dbReference type="SAM" id="Phobius"/>
    </source>
</evidence>
<sequence length="656" mass="75663">MSFFEYFYNNFNLIKLKAPSPIYKKYAFHLWLNRLNTNPDNIFSSVITLIVFSIIIYFILSLVSFQLAFSLLISLLILSFYFAYYPIFYTQVVRIQVTSEIVWIILYLSLYLKRNPNLENGIKYVAYYMKGYIATDFRSLLYNLETNKFNDIESALEYYQRRWFYLSPDFVYAMTHIVNIKYKNSIDDINKLLDRILEWVLKKSLEKSQIYVDALKEPATVIVSFLVMMPIVSLMMLPIISVFLLNTVSFYFIAFSYIIILPVITFLIIQNFLSKNPFAFSVPDLSLARDLPKPGKFKIGNKEVPAIIISIILGSIAVLGIYHLISLAIKITFIPQGFLNDYLNIVYQDRALIYSVLTLTLPLGLGLGIGSYYYLTSFQKVKKIYQIEEIENEFPIVVYEFASLLEDGYPFEIVIEKTYYNYKIIKSSGVMENFLKTTLYNLRRGYDLITSVFDPKIGSLNLYPSKLVRESMQLLVTSASKGPEVLSKIAYNVSTNLENVDNIRYNVRKILNEIIGLIDMTSRNLVPLISAMVTVFNNGVVSMLFALAYFFQLIDQSFGLGGGSNLFNFVVNTFNLYNLIPPTFFEAIIGIFFIEYVIITSYMSAGIKYGFDRTMTSYYIGRNLLFGTIFYVTFSIIGILIVYTVFGPYLPTNIQL</sequence>
<dbReference type="EMBL" id="APJZ01000007">
    <property type="protein sequence ID" value="EOD42221.1"/>
    <property type="molecule type" value="Genomic_DNA"/>
</dbReference>
<feature type="transmembrane region" description="Helical" evidence="1">
    <location>
        <begin position="306"/>
        <end position="331"/>
    </location>
</feature>
<evidence type="ECO:0000313" key="3">
    <source>
        <dbReference type="Proteomes" id="UP000053279"/>
    </source>
</evidence>
<organism evidence="2 3">
    <name type="scientific">Nanobsidianus stetteri</name>
    <dbReference type="NCBI Taxonomy" id="1294122"/>
    <lineage>
        <taxon>Archaea</taxon>
        <taxon>Nanobdellota</taxon>
        <taxon>Candidatus Nanoarchaeia</taxon>
        <taxon>Nanoarchaeales</taxon>
        <taxon>Nanopusillaceae</taxon>
        <taxon>Candidatus Nanobsidianus</taxon>
    </lineage>
</organism>
<name>R1G2C2_NANST</name>
<keyword evidence="1" id="KW-1133">Transmembrane helix</keyword>
<feature type="transmembrane region" description="Helical" evidence="1">
    <location>
        <begin position="584"/>
        <end position="603"/>
    </location>
</feature>
<protein>
    <submittedName>
        <fullName evidence="2">Putative membrane protein</fullName>
    </submittedName>
</protein>
<reference evidence="2 3" key="1">
    <citation type="submission" date="2013-02" db="EMBL/GenBank/DDBJ databases">
        <title>Insights into archaeal evolution and symbiosis from the genomes of a Nanoarchaeon and its crenarchaeal host from Yellowstone National Park.</title>
        <authorList>
            <person name="Podar M."/>
            <person name="Makarova K.S."/>
            <person name="Graham D.E."/>
            <person name="Wolf Y.I."/>
            <person name="Koonin E.V."/>
            <person name="Reysenbach A.-L."/>
        </authorList>
    </citation>
    <scope>NUCLEOTIDE SEQUENCE [LARGE SCALE GENOMIC DNA]</scope>
</reference>
<accession>R1G2C2</accession>
<keyword evidence="3" id="KW-1185">Reference proteome</keyword>
<feature type="transmembrane region" description="Helical" evidence="1">
    <location>
        <begin position="42"/>
        <end position="60"/>
    </location>
</feature>
<feature type="transmembrane region" description="Helical" evidence="1">
    <location>
        <begin position="624"/>
        <end position="646"/>
    </location>
</feature>
<feature type="transmembrane region" description="Helical" evidence="1">
    <location>
        <begin position="67"/>
        <end position="87"/>
    </location>
</feature>
<keyword evidence="1" id="KW-0812">Transmembrane</keyword>
<dbReference type="AlphaFoldDB" id="R1G2C2"/>
<feature type="transmembrane region" description="Helical" evidence="1">
    <location>
        <begin position="221"/>
        <end position="244"/>
    </location>
</feature>
<feature type="transmembrane region" description="Helical" evidence="1">
    <location>
        <begin position="525"/>
        <end position="551"/>
    </location>
</feature>
<keyword evidence="1" id="KW-0472">Membrane</keyword>